<dbReference type="GO" id="GO:0005737">
    <property type="term" value="C:cytoplasm"/>
    <property type="evidence" value="ECO:0007669"/>
    <property type="project" value="TreeGrafter"/>
</dbReference>
<accession>A0A9P8P9C8</accession>
<evidence type="ECO:0000313" key="1">
    <source>
        <dbReference type="EMBL" id="KAH3667182.1"/>
    </source>
</evidence>
<protein>
    <submittedName>
        <fullName evidence="1">Uncharacterized protein</fullName>
    </submittedName>
</protein>
<dbReference type="Pfam" id="PF08520">
    <property type="entry name" value="Mitofissin"/>
    <property type="match status" value="1"/>
</dbReference>
<dbReference type="EMBL" id="JAEUBE010000183">
    <property type="protein sequence ID" value="KAH3667182.1"/>
    <property type="molecule type" value="Genomic_DNA"/>
</dbReference>
<dbReference type="PANTHER" id="PTHR28075">
    <property type="entry name" value="CHROMOSOME 16, WHOLE GENOME SHOTGUN SEQUENCE"/>
    <property type="match status" value="1"/>
</dbReference>
<name>A0A9P8P9C8_9ASCO</name>
<sequence length="81" mass="9187">MVLAGIKKSTGLTVSVEDIAREHSSRSLLSQYLAIGESCFNYAVSWSRQSRLFRPKDIQNFDDLKDAVRHGVNNMIDESKR</sequence>
<gene>
    <name evidence="1" type="ORF">OGAPHI_002831</name>
</gene>
<dbReference type="RefSeq" id="XP_046061994.1">
    <property type="nucleotide sequence ID" value="XM_046203744.1"/>
</dbReference>
<reference evidence="1" key="2">
    <citation type="submission" date="2021-01" db="EMBL/GenBank/DDBJ databases">
        <authorList>
            <person name="Schikora-Tamarit M.A."/>
        </authorList>
    </citation>
    <scope>NUCLEOTIDE SEQUENCE</scope>
    <source>
        <strain evidence="1">CBS6075</strain>
    </source>
</reference>
<proteinExistence type="predicted"/>
<keyword evidence="2" id="KW-1185">Reference proteome</keyword>
<dbReference type="InterPro" id="IPR013726">
    <property type="entry name" value="Mitofissin"/>
</dbReference>
<comment type="caution">
    <text evidence="1">The sequence shown here is derived from an EMBL/GenBank/DDBJ whole genome shotgun (WGS) entry which is preliminary data.</text>
</comment>
<organism evidence="1 2">
    <name type="scientific">Ogataea philodendri</name>
    <dbReference type="NCBI Taxonomy" id="1378263"/>
    <lineage>
        <taxon>Eukaryota</taxon>
        <taxon>Fungi</taxon>
        <taxon>Dikarya</taxon>
        <taxon>Ascomycota</taxon>
        <taxon>Saccharomycotina</taxon>
        <taxon>Pichiomycetes</taxon>
        <taxon>Pichiales</taxon>
        <taxon>Pichiaceae</taxon>
        <taxon>Ogataea</taxon>
    </lineage>
</organism>
<evidence type="ECO:0000313" key="2">
    <source>
        <dbReference type="Proteomes" id="UP000769157"/>
    </source>
</evidence>
<dbReference type="OrthoDB" id="16824at2759"/>
<dbReference type="AlphaFoldDB" id="A0A9P8P9C8"/>
<reference evidence="1" key="1">
    <citation type="journal article" date="2021" name="Open Biol.">
        <title>Shared evolutionary footprints suggest mitochondrial oxidative damage underlies multiple complex I losses in fungi.</title>
        <authorList>
            <person name="Schikora-Tamarit M.A."/>
            <person name="Marcet-Houben M."/>
            <person name="Nosek J."/>
            <person name="Gabaldon T."/>
        </authorList>
    </citation>
    <scope>NUCLEOTIDE SEQUENCE</scope>
    <source>
        <strain evidence="1">CBS6075</strain>
    </source>
</reference>
<dbReference type="Proteomes" id="UP000769157">
    <property type="component" value="Unassembled WGS sequence"/>
</dbReference>
<dbReference type="GeneID" id="70234798"/>
<dbReference type="PANTHER" id="PTHR28075:SF1">
    <property type="entry name" value="DUF1748-DOMAIN-CONTAINING PROTEIN"/>
    <property type="match status" value="1"/>
</dbReference>